<evidence type="ECO:0000313" key="12">
    <source>
        <dbReference type="EMBL" id="KAK3099591.1"/>
    </source>
</evidence>
<dbReference type="AlphaFoldDB" id="A0AA89C8J2"/>
<dbReference type="GO" id="GO:0006493">
    <property type="term" value="P:protein O-linked glycosylation"/>
    <property type="evidence" value="ECO:0007669"/>
    <property type="project" value="TreeGrafter"/>
</dbReference>
<evidence type="ECO:0000256" key="5">
    <source>
        <dbReference type="ARBA" id="ARBA00022692"/>
    </source>
</evidence>
<evidence type="ECO:0000256" key="2">
    <source>
        <dbReference type="ARBA" id="ARBA00008661"/>
    </source>
</evidence>
<dbReference type="FunFam" id="3.90.550.50:FF:000001">
    <property type="entry name" value="Hexosyltransferase"/>
    <property type="match status" value="1"/>
</dbReference>
<keyword evidence="5" id="KW-0812">Transmembrane</keyword>
<organism evidence="12 13">
    <name type="scientific">Pinctada imbricata</name>
    <name type="common">Atlantic pearl-oyster</name>
    <name type="synonym">Pinctada martensii</name>
    <dbReference type="NCBI Taxonomy" id="66713"/>
    <lineage>
        <taxon>Eukaryota</taxon>
        <taxon>Metazoa</taxon>
        <taxon>Spiralia</taxon>
        <taxon>Lophotrochozoa</taxon>
        <taxon>Mollusca</taxon>
        <taxon>Bivalvia</taxon>
        <taxon>Autobranchia</taxon>
        <taxon>Pteriomorphia</taxon>
        <taxon>Pterioida</taxon>
        <taxon>Pterioidea</taxon>
        <taxon>Pteriidae</taxon>
        <taxon>Pinctada</taxon>
    </lineage>
</organism>
<dbReference type="InterPro" id="IPR002659">
    <property type="entry name" value="Glyco_trans_31"/>
</dbReference>
<comment type="similarity">
    <text evidence="2 11">Belongs to the glycosyltransferase 31 family.</text>
</comment>
<evidence type="ECO:0000256" key="6">
    <source>
        <dbReference type="ARBA" id="ARBA00022968"/>
    </source>
</evidence>
<keyword evidence="9" id="KW-0472">Membrane</keyword>
<dbReference type="PANTHER" id="PTHR11214">
    <property type="entry name" value="BETA-1,3-N-ACETYLGLUCOSAMINYLTRANSFERASE"/>
    <property type="match status" value="1"/>
</dbReference>
<keyword evidence="8 11" id="KW-0333">Golgi apparatus</keyword>
<evidence type="ECO:0000256" key="3">
    <source>
        <dbReference type="ARBA" id="ARBA00022676"/>
    </source>
</evidence>
<keyword evidence="7" id="KW-1133">Transmembrane helix</keyword>
<evidence type="ECO:0000256" key="8">
    <source>
        <dbReference type="ARBA" id="ARBA00023034"/>
    </source>
</evidence>
<proteinExistence type="inferred from homology"/>
<keyword evidence="4" id="KW-0808">Transferase</keyword>
<comment type="caution">
    <text evidence="12">The sequence shown here is derived from an EMBL/GenBank/DDBJ whole genome shotgun (WGS) entry which is preliminary data.</text>
</comment>
<dbReference type="GO" id="GO:0000139">
    <property type="term" value="C:Golgi membrane"/>
    <property type="evidence" value="ECO:0007669"/>
    <property type="project" value="UniProtKB-SubCell"/>
</dbReference>
<gene>
    <name evidence="12" type="ORF">FSP39_006631</name>
</gene>
<evidence type="ECO:0000256" key="1">
    <source>
        <dbReference type="ARBA" id="ARBA00004323"/>
    </source>
</evidence>
<evidence type="ECO:0000256" key="9">
    <source>
        <dbReference type="ARBA" id="ARBA00023136"/>
    </source>
</evidence>
<keyword evidence="6" id="KW-0735">Signal-anchor</keyword>
<sequence>MHANETDLIDGSNRKAIHRNNKSAIKSTLFTSSLEVYVSGNTSKDWCSGLKNLYPLILNFSNTREVPKHNDPINDVSLRYKLEPKNICDRKSRIYILSIVKSRVNNFKLRQAIRETWGKRASNRSNVLIFSLGLSSDTLVQKLVKREITTYGDILQGNFIDNYFNNTIKTTMEIRWAGRICKHSRFVLLVDDDVIVNFQNLENHVSQITGDKENNLFSGNLKNLDGPMRNKNAKWFMSKYRFPYTCYPPYISGGAILTSGKVISRISEALPFVKRFRYDDVYLGIIVQKLGIKPQRNVQVSMRKLKADKLRTFIASHGFKNAKEYLATYKNFTL</sequence>
<comment type="subcellular location">
    <subcellularLocation>
        <location evidence="1 11">Golgi apparatus membrane</location>
        <topology evidence="1 11">Single-pass type II membrane protein</topology>
    </subcellularLocation>
</comment>
<keyword evidence="3 11" id="KW-0328">Glycosyltransferase</keyword>
<evidence type="ECO:0000256" key="4">
    <source>
        <dbReference type="ARBA" id="ARBA00022679"/>
    </source>
</evidence>
<evidence type="ECO:0000256" key="11">
    <source>
        <dbReference type="RuleBase" id="RU363063"/>
    </source>
</evidence>
<keyword evidence="13" id="KW-1185">Reference proteome</keyword>
<protein>
    <recommendedName>
        <fullName evidence="11">Hexosyltransferase</fullName>
        <ecNumber evidence="11">2.4.1.-</ecNumber>
    </recommendedName>
</protein>
<keyword evidence="10" id="KW-0325">Glycoprotein</keyword>
<dbReference type="PANTHER" id="PTHR11214:SF349">
    <property type="entry name" value="BETA-1,3-GALACTOSYLTRANSFERASE BRN"/>
    <property type="match status" value="1"/>
</dbReference>
<dbReference type="EC" id="2.4.1.-" evidence="11"/>
<dbReference type="Gene3D" id="3.90.550.50">
    <property type="match status" value="1"/>
</dbReference>
<dbReference type="GO" id="GO:0016758">
    <property type="term" value="F:hexosyltransferase activity"/>
    <property type="evidence" value="ECO:0007669"/>
    <property type="project" value="InterPro"/>
</dbReference>
<name>A0AA89C8J2_PINIB</name>
<dbReference type="EMBL" id="VSWD01000006">
    <property type="protein sequence ID" value="KAK3099591.1"/>
    <property type="molecule type" value="Genomic_DNA"/>
</dbReference>
<accession>A0AA89C8J2</accession>
<evidence type="ECO:0000256" key="7">
    <source>
        <dbReference type="ARBA" id="ARBA00022989"/>
    </source>
</evidence>
<evidence type="ECO:0000313" key="13">
    <source>
        <dbReference type="Proteomes" id="UP001186944"/>
    </source>
</evidence>
<reference evidence="12" key="1">
    <citation type="submission" date="2019-08" db="EMBL/GenBank/DDBJ databases">
        <title>The improved chromosome-level genome for the pearl oyster Pinctada fucata martensii using PacBio sequencing and Hi-C.</title>
        <authorList>
            <person name="Zheng Z."/>
        </authorList>
    </citation>
    <scope>NUCLEOTIDE SEQUENCE</scope>
    <source>
        <strain evidence="12">ZZ-2019</strain>
        <tissue evidence="12">Adductor muscle</tissue>
    </source>
</reference>
<evidence type="ECO:0000256" key="10">
    <source>
        <dbReference type="ARBA" id="ARBA00023180"/>
    </source>
</evidence>
<dbReference type="Proteomes" id="UP001186944">
    <property type="component" value="Unassembled WGS sequence"/>
</dbReference>
<dbReference type="Pfam" id="PF01762">
    <property type="entry name" value="Galactosyl_T"/>
    <property type="match status" value="1"/>
</dbReference>
<dbReference type="GO" id="GO:0008194">
    <property type="term" value="F:UDP-glycosyltransferase activity"/>
    <property type="evidence" value="ECO:0007669"/>
    <property type="project" value="TreeGrafter"/>
</dbReference>